<name>A0AAV6QQW4_SOLSE</name>
<reference evidence="2 3" key="1">
    <citation type="journal article" date="2021" name="Sci. Rep.">
        <title>Chromosome anchoring in Senegalese sole (Solea senegalensis) reveals sex-associated markers and genome rearrangements in flatfish.</title>
        <authorList>
            <person name="Guerrero-Cozar I."/>
            <person name="Gomez-Garrido J."/>
            <person name="Berbel C."/>
            <person name="Martinez-Blanch J.F."/>
            <person name="Alioto T."/>
            <person name="Claros M.G."/>
            <person name="Gagnaire P.A."/>
            <person name="Manchado M."/>
        </authorList>
    </citation>
    <scope>NUCLEOTIDE SEQUENCE [LARGE SCALE GENOMIC DNA]</scope>
    <source>
        <strain evidence="2">Sse05_10M</strain>
    </source>
</reference>
<organism evidence="2 3">
    <name type="scientific">Solea senegalensis</name>
    <name type="common">Senegalese sole</name>
    <dbReference type="NCBI Taxonomy" id="28829"/>
    <lineage>
        <taxon>Eukaryota</taxon>
        <taxon>Metazoa</taxon>
        <taxon>Chordata</taxon>
        <taxon>Craniata</taxon>
        <taxon>Vertebrata</taxon>
        <taxon>Euteleostomi</taxon>
        <taxon>Actinopterygii</taxon>
        <taxon>Neopterygii</taxon>
        <taxon>Teleostei</taxon>
        <taxon>Neoteleostei</taxon>
        <taxon>Acanthomorphata</taxon>
        <taxon>Carangaria</taxon>
        <taxon>Pleuronectiformes</taxon>
        <taxon>Pleuronectoidei</taxon>
        <taxon>Soleidae</taxon>
        <taxon>Solea</taxon>
    </lineage>
</organism>
<comment type="caution">
    <text evidence="2">The sequence shown here is derived from an EMBL/GenBank/DDBJ whole genome shotgun (WGS) entry which is preliminary data.</text>
</comment>
<keyword evidence="3" id="KW-1185">Reference proteome</keyword>
<sequence length="73" mass="8094">MKNKNKRKPAWQLRSSPPLSSRSGRIDALSQSRRRFHVSSRGKEKQRVLTGTSGRQRQACLTGNEGSILGATS</sequence>
<evidence type="ECO:0000313" key="3">
    <source>
        <dbReference type="Proteomes" id="UP000693946"/>
    </source>
</evidence>
<dbReference type="Proteomes" id="UP000693946">
    <property type="component" value="Linkage Group LG4"/>
</dbReference>
<dbReference type="EMBL" id="JAGKHQ010000016">
    <property type="protein sequence ID" value="KAG7494430.1"/>
    <property type="molecule type" value="Genomic_DNA"/>
</dbReference>
<gene>
    <name evidence="2" type="ORF">JOB18_030578</name>
</gene>
<protein>
    <submittedName>
        <fullName evidence="2">Uncharacterized protein</fullName>
    </submittedName>
</protein>
<feature type="compositionally biased region" description="Low complexity" evidence="1">
    <location>
        <begin position="13"/>
        <end position="23"/>
    </location>
</feature>
<feature type="compositionally biased region" description="Polar residues" evidence="1">
    <location>
        <begin position="49"/>
        <end position="73"/>
    </location>
</feature>
<accession>A0AAV6QQW4</accession>
<evidence type="ECO:0000256" key="1">
    <source>
        <dbReference type="SAM" id="MobiDB-lite"/>
    </source>
</evidence>
<dbReference type="AlphaFoldDB" id="A0AAV6QQW4"/>
<proteinExistence type="predicted"/>
<evidence type="ECO:0000313" key="2">
    <source>
        <dbReference type="EMBL" id="KAG7494430.1"/>
    </source>
</evidence>
<feature type="region of interest" description="Disordered" evidence="1">
    <location>
        <begin position="1"/>
        <end position="73"/>
    </location>
</feature>